<gene>
    <name evidence="1" type="ORF">Tci_930372</name>
</gene>
<accession>A0A699XGW5</accession>
<reference evidence="1" key="1">
    <citation type="journal article" date="2019" name="Sci. Rep.">
        <title>Draft genome of Tanacetum cinerariifolium, the natural source of mosquito coil.</title>
        <authorList>
            <person name="Yamashiro T."/>
            <person name="Shiraishi A."/>
            <person name="Satake H."/>
            <person name="Nakayama K."/>
        </authorList>
    </citation>
    <scope>NUCLEOTIDE SEQUENCE</scope>
</reference>
<evidence type="ECO:0000313" key="1">
    <source>
        <dbReference type="EMBL" id="GFD58403.1"/>
    </source>
</evidence>
<protein>
    <submittedName>
        <fullName evidence="1">Uncharacterized protein</fullName>
    </submittedName>
</protein>
<comment type="caution">
    <text evidence="1">The sequence shown here is derived from an EMBL/GenBank/DDBJ whole genome shotgun (WGS) entry which is preliminary data.</text>
</comment>
<name>A0A699XGW5_TANCI</name>
<proteinExistence type="predicted"/>
<feature type="non-terminal residue" evidence="1">
    <location>
        <position position="1"/>
    </location>
</feature>
<sequence>WVAAEPLSWLLGGGDEVAAWCGVTAAMHGSGDDGAGHGGACRLFGGGFYRLGYEEAFWVRRKKPA</sequence>
<dbReference type="EMBL" id="BKCJ011852548">
    <property type="protein sequence ID" value="GFD58403.1"/>
    <property type="molecule type" value="Genomic_DNA"/>
</dbReference>
<organism evidence="1">
    <name type="scientific">Tanacetum cinerariifolium</name>
    <name type="common">Dalmatian daisy</name>
    <name type="synonym">Chrysanthemum cinerariifolium</name>
    <dbReference type="NCBI Taxonomy" id="118510"/>
    <lineage>
        <taxon>Eukaryota</taxon>
        <taxon>Viridiplantae</taxon>
        <taxon>Streptophyta</taxon>
        <taxon>Embryophyta</taxon>
        <taxon>Tracheophyta</taxon>
        <taxon>Spermatophyta</taxon>
        <taxon>Magnoliopsida</taxon>
        <taxon>eudicotyledons</taxon>
        <taxon>Gunneridae</taxon>
        <taxon>Pentapetalae</taxon>
        <taxon>asterids</taxon>
        <taxon>campanulids</taxon>
        <taxon>Asterales</taxon>
        <taxon>Asteraceae</taxon>
        <taxon>Asteroideae</taxon>
        <taxon>Anthemideae</taxon>
        <taxon>Anthemidinae</taxon>
        <taxon>Tanacetum</taxon>
    </lineage>
</organism>
<dbReference type="AlphaFoldDB" id="A0A699XGW5"/>